<evidence type="ECO:0000313" key="2">
    <source>
        <dbReference type="WBParaSite" id="Pan_g17037.t1"/>
    </source>
</evidence>
<evidence type="ECO:0000313" key="1">
    <source>
        <dbReference type="Proteomes" id="UP000492821"/>
    </source>
</evidence>
<reference evidence="1" key="1">
    <citation type="journal article" date="2013" name="Genetics">
        <title>The draft genome and transcriptome of Panagrellus redivivus are shaped by the harsh demands of a free-living lifestyle.</title>
        <authorList>
            <person name="Srinivasan J."/>
            <person name="Dillman A.R."/>
            <person name="Macchietto M.G."/>
            <person name="Heikkinen L."/>
            <person name="Lakso M."/>
            <person name="Fracchia K.M."/>
            <person name="Antoshechkin I."/>
            <person name="Mortazavi A."/>
            <person name="Wong G."/>
            <person name="Sternberg P.W."/>
        </authorList>
    </citation>
    <scope>NUCLEOTIDE SEQUENCE [LARGE SCALE GENOMIC DNA]</scope>
    <source>
        <strain evidence="1">MT8872</strain>
    </source>
</reference>
<keyword evidence="1" id="KW-1185">Reference proteome</keyword>
<dbReference type="Proteomes" id="UP000492821">
    <property type="component" value="Unassembled WGS sequence"/>
</dbReference>
<protein>
    <submittedName>
        <fullName evidence="2">DUF1778 domain-containing protein</fullName>
    </submittedName>
</protein>
<dbReference type="WBParaSite" id="Pan_g17037.t1">
    <property type="protein sequence ID" value="Pan_g17037.t1"/>
    <property type="gene ID" value="Pan_g17037"/>
</dbReference>
<proteinExistence type="predicted"/>
<accession>A0A7E4V7J4</accession>
<reference evidence="2" key="2">
    <citation type="submission" date="2020-10" db="UniProtKB">
        <authorList>
            <consortium name="WormBaseParasite"/>
        </authorList>
    </citation>
    <scope>IDENTIFICATION</scope>
</reference>
<name>A0A7E4V7J4_PANRE</name>
<organism evidence="1 2">
    <name type="scientific">Panagrellus redivivus</name>
    <name type="common">Microworm</name>
    <dbReference type="NCBI Taxonomy" id="6233"/>
    <lineage>
        <taxon>Eukaryota</taxon>
        <taxon>Metazoa</taxon>
        <taxon>Ecdysozoa</taxon>
        <taxon>Nematoda</taxon>
        <taxon>Chromadorea</taxon>
        <taxon>Rhabditida</taxon>
        <taxon>Tylenchina</taxon>
        <taxon>Panagrolaimomorpha</taxon>
        <taxon>Panagrolaimoidea</taxon>
        <taxon>Panagrolaimidae</taxon>
        <taxon>Panagrellus</taxon>
    </lineage>
</organism>
<sequence>MFLFSTFCCDRTTKCGSSITLSSYGHLKSSPIQWPVLALVRHPSRFPDALSREARTVSGACRRSLRSLELLLVAPAPRPLPPTNRNRLPAHRQGVLPAYSWLHRPLRISNPMSSTIKVDLDFAELRAFCAFAKRTSTDSQTRAAWKAGLRVVNDAAAFASRIDRQLRRRDLKVSLSDEQAIEIHEGLYAALNLLALSSSSSVEGTESERTRTGSCDRNRLSTYFYRTL</sequence>
<dbReference type="AlphaFoldDB" id="A0A7E4V7J4"/>